<feature type="compositionally biased region" description="Polar residues" evidence="1">
    <location>
        <begin position="1"/>
        <end position="14"/>
    </location>
</feature>
<dbReference type="PROSITE" id="PS50076">
    <property type="entry name" value="DNAJ_2"/>
    <property type="match status" value="1"/>
</dbReference>
<evidence type="ECO:0000313" key="4">
    <source>
        <dbReference type="Proteomes" id="UP001430356"/>
    </source>
</evidence>
<dbReference type="Pfam" id="PF19432">
    <property type="entry name" value="RME-8_N"/>
    <property type="match status" value="1"/>
</dbReference>
<dbReference type="SUPFAM" id="SSF48371">
    <property type="entry name" value="ARM repeat"/>
    <property type="match status" value="1"/>
</dbReference>
<dbReference type="InterPro" id="IPR036869">
    <property type="entry name" value="J_dom_sf"/>
</dbReference>
<dbReference type="InterPro" id="IPR045802">
    <property type="entry name" value="GRV2/DNAJC13_N"/>
</dbReference>
<keyword evidence="4" id="KW-1185">Reference proteome</keyword>
<feature type="domain" description="J" evidence="2">
    <location>
        <begin position="1402"/>
        <end position="1474"/>
    </location>
</feature>
<dbReference type="PANTHER" id="PTHR36983:SF2">
    <property type="entry name" value="DNAJ HOMOLOG SUBFAMILY C MEMBER 13"/>
    <property type="match status" value="1"/>
</dbReference>
<gene>
    <name evidence="3" type="ORF">NESM_000170900</name>
</gene>
<reference evidence="3 4" key="1">
    <citation type="journal article" date="2021" name="MBio">
        <title>A New Model Trypanosomatid, Novymonas esmeraldas: Genomic Perception of Its 'Candidatus Pandoraea novymonadis' Endosymbiont.</title>
        <authorList>
            <person name="Zakharova A."/>
            <person name="Saura A."/>
            <person name="Butenko A."/>
            <person name="Podesvova L."/>
            <person name="Warmusova S."/>
            <person name="Kostygov A.Y."/>
            <person name="Nenarokova A."/>
            <person name="Lukes J."/>
            <person name="Opperdoes F.R."/>
            <person name="Yurchenko V."/>
        </authorList>
    </citation>
    <scope>NUCLEOTIDE SEQUENCE [LARGE SCALE GENOMIC DNA]</scope>
    <source>
        <strain evidence="3 4">E262AT.01</strain>
    </source>
</reference>
<dbReference type="Gene3D" id="1.10.287.110">
    <property type="entry name" value="DnaJ domain"/>
    <property type="match status" value="1"/>
</dbReference>
<feature type="compositionally biased region" description="Polar residues" evidence="1">
    <location>
        <begin position="169"/>
        <end position="178"/>
    </location>
</feature>
<feature type="region of interest" description="Disordered" evidence="1">
    <location>
        <begin position="166"/>
        <end position="185"/>
    </location>
</feature>
<dbReference type="CDD" id="cd06257">
    <property type="entry name" value="DnaJ"/>
    <property type="match status" value="1"/>
</dbReference>
<feature type="region of interest" description="Disordered" evidence="1">
    <location>
        <begin position="1"/>
        <end position="20"/>
    </location>
</feature>
<dbReference type="Pfam" id="PF14237">
    <property type="entry name" value="GYF_2"/>
    <property type="match status" value="1"/>
</dbReference>
<proteinExistence type="predicted"/>
<protein>
    <submittedName>
        <fullName evidence="3">Endosomal trafficking protein RME-8</fullName>
    </submittedName>
</protein>
<dbReference type="GO" id="GO:0007032">
    <property type="term" value="P:endosome organization"/>
    <property type="evidence" value="ECO:0007669"/>
    <property type="project" value="InterPro"/>
</dbReference>
<dbReference type="InterPro" id="IPR001623">
    <property type="entry name" value="DnaJ_domain"/>
</dbReference>
<dbReference type="EMBL" id="JAECZO010000011">
    <property type="protein sequence ID" value="KAK7201103.1"/>
    <property type="molecule type" value="Genomic_DNA"/>
</dbReference>
<feature type="region of interest" description="Disordered" evidence="1">
    <location>
        <begin position="2461"/>
        <end position="2487"/>
    </location>
</feature>
<dbReference type="GO" id="GO:0010008">
    <property type="term" value="C:endosome membrane"/>
    <property type="evidence" value="ECO:0007669"/>
    <property type="project" value="TreeGrafter"/>
</dbReference>
<dbReference type="SUPFAM" id="SSF46565">
    <property type="entry name" value="Chaperone J-domain"/>
    <property type="match status" value="1"/>
</dbReference>
<dbReference type="InterPro" id="IPR044978">
    <property type="entry name" value="GRV2/DNAJC13"/>
</dbReference>
<dbReference type="Proteomes" id="UP001430356">
    <property type="component" value="Unassembled WGS sequence"/>
</dbReference>
<evidence type="ECO:0000313" key="3">
    <source>
        <dbReference type="EMBL" id="KAK7201103.1"/>
    </source>
</evidence>
<dbReference type="GO" id="GO:2000641">
    <property type="term" value="P:regulation of early endosome to late endosome transport"/>
    <property type="evidence" value="ECO:0007669"/>
    <property type="project" value="InterPro"/>
</dbReference>
<dbReference type="Pfam" id="PF00226">
    <property type="entry name" value="DnaJ"/>
    <property type="match status" value="1"/>
</dbReference>
<sequence>MSATGHSFVSTSSAGGAAAPVDHRSFTSSYTVTKHSWRGRYTRIFCVGPQGLATCDVRTLTKLTNYWPYATSVRSVVAECTGACQFLLIAQSNGGKPEELRFSCGSTEERAQLLTDVNRHRLWFDYNYRASLALQAYAAIKYTIAETRRPCTLRVTASGLEQLHRLSDPSGQRASSGVGTATATGAAETGDGAAAAAAGAAPRSHSSMAAESASRGFGEWRDYEKVGEYLFCGIRGVTSIEGRPGTIVIAYGAEMKLHLYEVANTKPLLEALYRNAREFVGLAPYKEMKMLPMAVFDSDRLGISRSALEPVEEFSVLKHSPKQRDGAVRRLLSTTPVALVERDPVTYNPVSAHFLRSIFGLVRCEEDDQRFLIIFKDSPTMKSYQSPVRDTILAHVLTACYSAGDGNVCVMTRPLLRRNRLSSLDITVTEEVESLLLKALVESRPVAAAPSLTSTGDAVDAAGARSVGAGVLAALELFNANVPRTGLTWSENRDGIFSENREKMIYNALEAVLEHFAWAKTAPSSGNGNGGGSVGDAVSLDAVNQYFLIEQFQALGRLAVSRVGFSSIALVPSLFKAVGIYSVQALRLNNLAVSFAVVEFLNTLMTPFHNHYEMEHESINKNRLLSAEGFVRSLMEVLRNHIPNESASLLVLELLFFFEFAICHPYSGTTDPAHFKRVLGDLVEILGRHLFDLLSHSCDIIRYTAGQLIRAIIEEGDEAQFLRMQQLALTEGGILTQFNTAVFSSNRKLRDLARRLVAYWAYGNVPTQDILRRMVPLTLLNFLQSAEHAPLEEQEVEQRKTVTQMTATFRESKTGWFKKSFNPRDVSLDANGGGGGGDGSGGDGGRVRYRVREVKVLPTINWSMFFYQLKRDHLRPDLIWNHTTRAELKAAVQAELEAFRQSSDMRHERLVAWNYAEFEVIYHSLDAELKIGQHYPRLLFEDANPVIARPREFFNDMYHRFLLVQDTKSKLDCLHGLTLLYKHYADAIGEFHDVPFLLQMLQSTMDPMMRDRLLLLLAHVLKARHNIKLFLDHDGLAPLMELVTVAHLHIDRPQLKSVSNTIEYTGGLKEMQGQEKEWHYTKNGAKVGPVSFSELKELYKSGDVTATSKVWAQGMPGWREFRAVAQLRWGVVCADMPSILTLTEVTCTVLDVFQLLCDHYPSVSEEGAVMQPQPRVKRLLSGPAILPHIVQLLLTFDSSVCSRVHTLLFSLMEANPLVGRFFLTGVFFFSCLYTASDVLPMCRLFAATHRRQSFQYAAATNDLVRDSILAPLLPPAMVCYLTHHGPHEFADVLLGEYDSPEAIWSPGMRQFLAAKVAAHVADFTPRLLGNNTVVYQYCPIVGVQYESLRKELFCSQYYLRHFCDELRFPDWPVRDAVRFLTDVLQQWREELNKQPSSLTREKCYEILELQPQAPQASPSSSSSATPAAASVARQEMRKAYYQLAARYHPDKNPNGRETFEQIQRAYEFLAADAAESSAPSPYNISLLLKAQSILFKRCAATLRQYKYAGYGLLLRLLETEFRAKDALHKEIVLLDPATELCYFTIRNAPLNADELQEENGIHLLADIATYCFDLITPNSRDSDVHVRVAKHCMLTFSISARFTDCRLKMLREAQIPYLTAKGIAYYQAPELSRACTEACASESRSEKMQSELIRYGSIWHLLLPLFSYDASLDKAGIGLDEEHHRQLFANRAAIFALHAIHALAGIPRPRGMKVAAGTADAALLLQEPAAQTAGAASVEEADELELSDGAAATTRHTGVYAVLQRLLTPFILHKMERQHGGEAEVLTLLNTNSDTPYFLWNNSCRAELDELLRANSKQFREAGFGASDLPTLSSSLSDFAYSLHSSEVVVGSVFLRLFIAQPSYPIQNPVGFFMALLVFLLSRRTGSAADAATALPAPISTADRTTPHEAPLLAAQSLRLLSAGYTETLSTTASKQMPSLATLLFPSSMAASAAAGVEEAEEEDRDEAGEGQILLEVVQTISKFLSFHVCVQSLSTVETAMTAVALLLEWVLVRCDEARGAAVLPSEEPEAVLSLIQLMLAHRTLVQQSLDRGIYVFLLSLYATTPRESVREECCRCLAKGFADRLVGPQLFLRCSKYLPAAFLEMMKDNVKQACRMLDAWQENPELLWTKSQREELVDQLRASRRDIVATLTSDALACWKPSDTVATRDRDPAASHSAQDDSSARRLRQLQVGGVYVALYVQQPGWAVRHPKDFLLALLERFVEEASRAASSTASEVEVLALLSKAGEMLLLTSPGLRDFMASLGYGSKLDRLLSPATADPASNEAIVRYSLQWLREMSRSAACVEATSSSVDALPSLMRVVQQFPSLTMEALDTLEGFLSNATRRSRVLEYALRDHIPEALLGYLEQGLPDSASAAAGVSAATIRAALVKVIKALLASPDDAYTPSIQALLDRSAVWAKYKNQSHDMFLTQTQFGGYLTAGSGSGRPGTATATLSLTAPATTEANMRSEPPPLEEHAAAAAPPSP</sequence>
<dbReference type="PANTHER" id="PTHR36983">
    <property type="entry name" value="DNAJ HOMOLOG SUBFAMILY C MEMBER 13"/>
    <property type="match status" value="1"/>
</dbReference>
<evidence type="ECO:0000259" key="2">
    <source>
        <dbReference type="PROSITE" id="PS50076"/>
    </source>
</evidence>
<name>A0AAW0F4B7_9TRYP</name>
<evidence type="ECO:0000256" key="1">
    <source>
        <dbReference type="SAM" id="MobiDB-lite"/>
    </source>
</evidence>
<comment type="caution">
    <text evidence="3">The sequence shown here is derived from an EMBL/GenBank/DDBJ whole genome shotgun (WGS) entry which is preliminary data.</text>
</comment>
<organism evidence="3 4">
    <name type="scientific">Novymonas esmeraldas</name>
    <dbReference type="NCBI Taxonomy" id="1808958"/>
    <lineage>
        <taxon>Eukaryota</taxon>
        <taxon>Discoba</taxon>
        <taxon>Euglenozoa</taxon>
        <taxon>Kinetoplastea</taxon>
        <taxon>Metakinetoplastina</taxon>
        <taxon>Trypanosomatida</taxon>
        <taxon>Trypanosomatidae</taxon>
        <taxon>Novymonas</taxon>
    </lineage>
</organism>
<accession>A0AAW0F4B7</accession>
<dbReference type="GO" id="GO:0006898">
    <property type="term" value="P:receptor-mediated endocytosis"/>
    <property type="evidence" value="ECO:0007669"/>
    <property type="project" value="TreeGrafter"/>
</dbReference>
<dbReference type="InterPro" id="IPR016024">
    <property type="entry name" value="ARM-type_fold"/>
</dbReference>
<dbReference type="SMART" id="SM00271">
    <property type="entry name" value="DnaJ"/>
    <property type="match status" value="1"/>
</dbReference>
<dbReference type="InterPro" id="IPR025640">
    <property type="entry name" value="GYF_2"/>
</dbReference>